<gene>
    <name evidence="1" type="ORF">RM538_12050</name>
</gene>
<dbReference type="Proteomes" id="UP001254488">
    <property type="component" value="Unassembled WGS sequence"/>
</dbReference>
<dbReference type="RefSeq" id="WP_311333692.1">
    <property type="nucleotide sequence ID" value="NZ_JAVRHZ010000008.1"/>
</dbReference>
<dbReference type="Gene3D" id="3.10.620.30">
    <property type="match status" value="1"/>
</dbReference>
<dbReference type="EMBL" id="JAVRHZ010000008">
    <property type="protein sequence ID" value="MDT0556741.1"/>
    <property type="molecule type" value="Genomic_DNA"/>
</dbReference>
<dbReference type="InterPro" id="IPR038765">
    <property type="entry name" value="Papain-like_cys_pep_sf"/>
</dbReference>
<dbReference type="Gene3D" id="2.60.40.3140">
    <property type="match status" value="1"/>
</dbReference>
<reference evidence="1 2" key="1">
    <citation type="submission" date="2023-09" db="EMBL/GenBank/DDBJ databases">
        <authorList>
            <person name="Rey-Velasco X."/>
        </authorList>
    </citation>
    <scope>NUCLEOTIDE SEQUENCE [LARGE SCALE GENOMIC DNA]</scope>
    <source>
        <strain evidence="1 2">W242</strain>
    </source>
</reference>
<proteinExistence type="predicted"/>
<protein>
    <recommendedName>
        <fullName evidence="3">DUF3857 domain-containing protein</fullName>
    </recommendedName>
</protein>
<comment type="caution">
    <text evidence="1">The sequence shown here is derived from an EMBL/GenBank/DDBJ whole genome shotgun (WGS) entry which is preliminary data.</text>
</comment>
<organism evidence="1 2">
    <name type="scientific">Patiriisocius hiemis</name>
    <dbReference type="NCBI Taxonomy" id="3075604"/>
    <lineage>
        <taxon>Bacteria</taxon>
        <taxon>Pseudomonadati</taxon>
        <taxon>Bacteroidota</taxon>
        <taxon>Flavobacteriia</taxon>
        <taxon>Flavobacteriales</taxon>
        <taxon>Flavobacteriaceae</taxon>
        <taxon>Patiriisocius</taxon>
    </lineage>
</organism>
<evidence type="ECO:0008006" key="3">
    <source>
        <dbReference type="Google" id="ProtNLM"/>
    </source>
</evidence>
<evidence type="ECO:0000313" key="1">
    <source>
        <dbReference type="EMBL" id="MDT0556741.1"/>
    </source>
</evidence>
<dbReference type="Gene3D" id="2.60.120.1130">
    <property type="match status" value="1"/>
</dbReference>
<sequence>MTIIKYAVFIIAFTFSSLISAQIRQIAEFGAPTDSEKEMKTYDKEPDSSGVVLFEKGDYQIKLINDYIRLVKKVHKKIKVFNADEFNKTEVFIPLYNSKNSKEKITEIKAITHNGDTPTYVSNDAYFESKEDENWTITKFTFPNVKDGSILEYTYTIESPYLGSLDGWTFQEDLPKVYSEFSTTIPGNYVYNKIIVGFLKLDVDEATIEKYCLDVPGAQTAADCEKSIYAINHIPSFKEEPYMLSEKNFLSKIKYELREVLNFDGSKERYAKTWKDVDKEFKLDKDMGRQLKYSNFFEDKLPGNILSIKEDLERAKAIYTFIQNHYTWDGYYRIFSDVRVKEAFEKGSGNNTEINLSLINALEAGNIDAKIALLSTRNNGLPTELNPVMTDFNHSIAYATIGTSTYLLDATNKFTPFGEVPFKDLNRKVRVMDFKKGSFWLPIVPIEKNVYYINTKLKLNEINEFEGSVNGVYTGYIASGIREDLSKTSKSNFLKRKESNQYVSEVTNLAIENEYELSKPLKETYDVLIETEEVSNKIYFNPICFETYFKKNPFTQEKRQFPLDFGYPIVNTYLISIDIGEDYNVTNLPESKAVKLNGNQGECSILYSQSGSTINVRFNLRLPRYNFQQTDYKNLKDFFDNVVKIQKQEVIVIEKK</sequence>
<name>A0ABU2YEZ4_9FLAO</name>
<dbReference type="SUPFAM" id="SSF54001">
    <property type="entry name" value="Cysteine proteinases"/>
    <property type="match status" value="1"/>
</dbReference>
<keyword evidence="2" id="KW-1185">Reference proteome</keyword>
<evidence type="ECO:0000313" key="2">
    <source>
        <dbReference type="Proteomes" id="UP001254488"/>
    </source>
</evidence>
<accession>A0ABU2YEZ4</accession>